<keyword evidence="4" id="KW-1185">Reference proteome</keyword>
<feature type="region of interest" description="Disordered" evidence="1">
    <location>
        <begin position="296"/>
        <end position="339"/>
    </location>
</feature>
<dbReference type="EMBL" id="AVOT02066556">
    <property type="protein sequence ID" value="MBW0558345.1"/>
    <property type="molecule type" value="Genomic_DNA"/>
</dbReference>
<dbReference type="OrthoDB" id="5088132at2759"/>
<reference evidence="3" key="1">
    <citation type="submission" date="2021-03" db="EMBL/GenBank/DDBJ databases">
        <title>Draft genome sequence of rust myrtle Austropuccinia psidii MF-1, a brazilian biotype.</title>
        <authorList>
            <person name="Quecine M.C."/>
            <person name="Pachon D.M.R."/>
            <person name="Bonatelli M.L."/>
            <person name="Correr F.H."/>
            <person name="Franceschini L.M."/>
            <person name="Leite T.F."/>
            <person name="Margarido G.R.A."/>
            <person name="Almeida C.A."/>
            <person name="Ferrarezi J.A."/>
            <person name="Labate C.A."/>
        </authorList>
    </citation>
    <scope>NUCLEOTIDE SEQUENCE</scope>
    <source>
        <strain evidence="3">MF-1</strain>
    </source>
</reference>
<dbReference type="InterPro" id="IPR005162">
    <property type="entry name" value="Retrotrans_gag_dom"/>
</dbReference>
<dbReference type="Proteomes" id="UP000765509">
    <property type="component" value="Unassembled WGS sequence"/>
</dbReference>
<feature type="domain" description="Retrotransposon gag" evidence="2">
    <location>
        <begin position="165"/>
        <end position="262"/>
    </location>
</feature>
<evidence type="ECO:0000259" key="2">
    <source>
        <dbReference type="Pfam" id="PF03732"/>
    </source>
</evidence>
<dbReference type="InterPro" id="IPR032567">
    <property type="entry name" value="RTL1-rel"/>
</dbReference>
<proteinExistence type="predicted"/>
<protein>
    <recommendedName>
        <fullName evidence="2">Retrotransposon gag domain-containing protein</fullName>
    </recommendedName>
</protein>
<dbReference type="CDD" id="cd00303">
    <property type="entry name" value="retropepsin_like"/>
    <property type="match status" value="1"/>
</dbReference>
<dbReference type="Gene3D" id="2.40.70.10">
    <property type="entry name" value="Acid Proteases"/>
    <property type="match status" value="1"/>
</dbReference>
<comment type="caution">
    <text evidence="3">The sequence shown here is derived from an EMBL/GenBank/DDBJ whole genome shotgun (WGS) entry which is preliminary data.</text>
</comment>
<evidence type="ECO:0000256" key="1">
    <source>
        <dbReference type="SAM" id="MobiDB-lite"/>
    </source>
</evidence>
<gene>
    <name evidence="3" type="ORF">O181_098060</name>
</gene>
<evidence type="ECO:0000313" key="4">
    <source>
        <dbReference type="Proteomes" id="UP000765509"/>
    </source>
</evidence>
<dbReference type="SUPFAM" id="SSF50630">
    <property type="entry name" value="Acid proteases"/>
    <property type="match status" value="1"/>
</dbReference>
<organism evidence="3 4">
    <name type="scientific">Austropuccinia psidii MF-1</name>
    <dbReference type="NCBI Taxonomy" id="1389203"/>
    <lineage>
        <taxon>Eukaryota</taxon>
        <taxon>Fungi</taxon>
        <taxon>Dikarya</taxon>
        <taxon>Basidiomycota</taxon>
        <taxon>Pucciniomycotina</taxon>
        <taxon>Pucciniomycetes</taxon>
        <taxon>Pucciniales</taxon>
        <taxon>Sphaerophragmiaceae</taxon>
        <taxon>Austropuccinia</taxon>
    </lineage>
</organism>
<feature type="compositionally biased region" description="Basic and acidic residues" evidence="1">
    <location>
        <begin position="296"/>
        <end position="311"/>
    </location>
</feature>
<dbReference type="Pfam" id="PF08284">
    <property type="entry name" value="RVP_2"/>
    <property type="match status" value="1"/>
</dbReference>
<evidence type="ECO:0000313" key="3">
    <source>
        <dbReference type="EMBL" id="MBW0558345.1"/>
    </source>
</evidence>
<dbReference type="Pfam" id="PF03732">
    <property type="entry name" value="Retrotrans_gag"/>
    <property type="match status" value="1"/>
</dbReference>
<accession>A0A9Q3J8J3</accession>
<name>A0A9Q3J8J3_9BASI</name>
<feature type="compositionally biased region" description="Low complexity" evidence="1">
    <location>
        <begin position="312"/>
        <end position="325"/>
    </location>
</feature>
<feature type="region of interest" description="Disordered" evidence="1">
    <location>
        <begin position="1"/>
        <end position="81"/>
    </location>
</feature>
<dbReference type="AlphaFoldDB" id="A0A9Q3J8J3"/>
<dbReference type="PANTHER" id="PTHR15503:SF22">
    <property type="entry name" value="TRANSPOSON TY3-I GAG POLYPROTEIN"/>
    <property type="match status" value="1"/>
</dbReference>
<sequence length="608" mass="68079">MEAAAPSRKEGRGPRRSISFSGVVGGFPGLLKTSLKAQGEDDDEEEDNSVEEEQSDGTEGVPAPVGASQSTGGPTLALSDKPVSHQYEPSLLAIMQQMTQIMANLQAASPSGSSRPPAFKTPSMKAPECFDGTKPFKVRSFVQSFQLIFHNDPANFSQDRKKVLYATSFLNGRAAKWIEPYLSNLTNQDSNYLLNSWPLFESQLFTLFGDPNEVRKAEAELDSLRMKEGGHVSLYIADFRSLVSRIGDWGERALIHHFRKGLPSRILDQLASHPSRIDSLQDLMDVTLELDTRYHERQKEKNHYQEKKPEAPRSSTSHPQNSSSSSHKKKKNFQKRDKPHSSLLNKDFKLMSSEKERRIKEVLCTYCGGKHSLEFCIKRPQNKLTQPGKSLSGDHVVFNGLHSFPSRAQFILIDSGATHSFIAKRFVHKYSLTGSELPENIPLIIFDSSDSPSLFVTHHTKYMVELPSFPSFEWDLLVIDTPKGEDLILGFDFINHFNPSIDWRQGLITFNAYHKDYCDPSNSFCNDSSSAKSCAALVGDSRTPSFTSSVHIPSINSPHSLPLYGDEVFKEIQDVGEDNSVSSLHLFLGNMDLPPWRSCGMKRKSQKK</sequence>
<dbReference type="PANTHER" id="PTHR15503">
    <property type="entry name" value="LDOC1 RELATED"/>
    <property type="match status" value="1"/>
</dbReference>
<dbReference type="InterPro" id="IPR021109">
    <property type="entry name" value="Peptidase_aspartic_dom_sf"/>
</dbReference>
<feature type="compositionally biased region" description="Acidic residues" evidence="1">
    <location>
        <begin position="40"/>
        <end position="56"/>
    </location>
</feature>